<evidence type="ECO:0000256" key="3">
    <source>
        <dbReference type="ARBA" id="ARBA00012759"/>
    </source>
</evidence>
<dbReference type="PANTHER" id="PTHR24006">
    <property type="entry name" value="UBIQUITIN CARBOXYL-TERMINAL HYDROLASE"/>
    <property type="match status" value="1"/>
</dbReference>
<feature type="compositionally biased region" description="Polar residues" evidence="8">
    <location>
        <begin position="661"/>
        <end position="671"/>
    </location>
</feature>
<dbReference type="SUPFAM" id="SSF54001">
    <property type="entry name" value="Cysteine proteinases"/>
    <property type="match status" value="1"/>
</dbReference>
<proteinExistence type="inferred from homology"/>
<dbReference type="EMBL" id="KV441473">
    <property type="protein sequence ID" value="OAG23450.1"/>
    <property type="molecule type" value="Genomic_DNA"/>
</dbReference>
<keyword evidence="6" id="KW-0378">Hydrolase</keyword>
<feature type="region of interest" description="Disordered" evidence="8">
    <location>
        <begin position="444"/>
        <end position="472"/>
    </location>
</feature>
<evidence type="ECO:0000313" key="11">
    <source>
        <dbReference type="Proteomes" id="UP000077248"/>
    </source>
</evidence>
<dbReference type="GO" id="GO:0005829">
    <property type="term" value="C:cytosol"/>
    <property type="evidence" value="ECO:0007669"/>
    <property type="project" value="TreeGrafter"/>
</dbReference>
<dbReference type="Pfam" id="PF00443">
    <property type="entry name" value="UCH"/>
    <property type="match status" value="1"/>
</dbReference>
<comment type="similarity">
    <text evidence="2">Belongs to the peptidase C19 family.</text>
</comment>
<dbReference type="RefSeq" id="XP_018388871.1">
    <property type="nucleotide sequence ID" value="XM_018524582.1"/>
</dbReference>
<evidence type="ECO:0000256" key="6">
    <source>
        <dbReference type="ARBA" id="ARBA00022801"/>
    </source>
</evidence>
<feature type="compositionally biased region" description="Acidic residues" evidence="8">
    <location>
        <begin position="511"/>
        <end position="535"/>
    </location>
</feature>
<evidence type="ECO:0000256" key="2">
    <source>
        <dbReference type="ARBA" id="ARBA00009085"/>
    </source>
</evidence>
<evidence type="ECO:0000256" key="5">
    <source>
        <dbReference type="ARBA" id="ARBA00022786"/>
    </source>
</evidence>
<sequence length="743" mass="81113">MSYAEYPEFEAYQQRWNTTESHTINITSLLLGTIIGAYVLIKALDILGFPVWHLVERFLQMASDVLRLRGASFGSTTSASSDDDSAQQGGMFGSLFGTTPGNLLQKGVRGVANAFSKGPSDVPPGLGNISNSCYQNSVIQGLASLPSLRDHLSKTTSENPALTPDTTNGALFDIITQLNDPNNKGQHFWIRGKLKSMSTFEQQDAQEYYSKILDALDEEVKKTASSKRRSSVSWLEVTKSLSDSTDTDEKAQDETKDGLHKSGAQPQVPSNPLEGRLAQRVGCTSCGYSEGLTLIPFNCITVSLGKSYSYDVRECLDEYTTLEFIDGVECAKCTLLKLERTLSPLIAAKPESPLKARLDAVQEALGKEDFEDKTLLKTLNVPKKNWVQSTKSKQAVVARAPQSLVLHVNRSSFNEYTGMPFKNTAGVSYPTVLDLGNWCLGGIPHGSQQPATSEEEWPKDPRQSMLARDEPMTDSPFQYRLRAAVTHYGSHGNGHYVCYRSHPKTEPKPESDEDAEASSTEDEEAEDVAVQEPEEVPSTQQSEQWWRFSDDSVYPVSEQEAHQGNVFMLFYERINEEAVLPPHTTAESTSVVEEAPLPPNDIMTALVTALDEEAVAIALPDDDEDLLDLIPPQTTPVPQPATLDTTSEQHPAEELVPDSPTVGTQIEPTTLDTETEASDAESEDAPSTQLTSDNESEADAPTPPKTTPTLQKVSPNLMRTAGNASNRGQKGNGTQSLPLVSAT</sequence>
<dbReference type="GeneID" id="29110176"/>
<dbReference type="VEuPathDB" id="FungiDB:CC77DRAFT_1018264"/>
<dbReference type="KEGG" id="aalt:CC77DRAFT_1018264"/>
<dbReference type="EC" id="3.4.19.12" evidence="3"/>
<dbReference type="OMA" id="NRDNSCY"/>
<dbReference type="GO" id="GO:0005634">
    <property type="term" value="C:nucleus"/>
    <property type="evidence" value="ECO:0007669"/>
    <property type="project" value="TreeGrafter"/>
</dbReference>
<keyword evidence="11" id="KW-1185">Reference proteome</keyword>
<dbReference type="InterPro" id="IPR001394">
    <property type="entry name" value="Peptidase_C19_UCH"/>
</dbReference>
<dbReference type="InterPro" id="IPR050164">
    <property type="entry name" value="Peptidase_C19"/>
</dbReference>
<dbReference type="GO" id="GO:0004843">
    <property type="term" value="F:cysteine-type deubiquitinase activity"/>
    <property type="evidence" value="ECO:0007669"/>
    <property type="project" value="UniProtKB-EC"/>
</dbReference>
<protein>
    <recommendedName>
        <fullName evidence="3">ubiquitinyl hydrolase 1</fullName>
        <ecNumber evidence="3">3.4.19.12</ecNumber>
    </recommendedName>
</protein>
<evidence type="ECO:0000313" key="10">
    <source>
        <dbReference type="EMBL" id="OAG23450.1"/>
    </source>
</evidence>
<dbReference type="PANTHER" id="PTHR24006:SF888">
    <property type="entry name" value="UBIQUITIN CARBOXYL-TERMINAL HYDROLASE 30"/>
    <property type="match status" value="1"/>
</dbReference>
<dbReference type="CDD" id="cd02662">
    <property type="entry name" value="Peptidase_C19F"/>
    <property type="match status" value="1"/>
</dbReference>
<comment type="catalytic activity">
    <reaction evidence="1">
        <text>Thiol-dependent hydrolysis of ester, thioester, amide, peptide and isopeptide bonds formed by the C-terminal Gly of ubiquitin (a 76-residue protein attached to proteins as an intracellular targeting signal).</text>
        <dbReference type="EC" id="3.4.19.12"/>
    </reaction>
</comment>
<gene>
    <name evidence="10" type="ORF">CC77DRAFT_1018264</name>
</gene>
<evidence type="ECO:0000256" key="4">
    <source>
        <dbReference type="ARBA" id="ARBA00022670"/>
    </source>
</evidence>
<keyword evidence="7" id="KW-0788">Thiol protease</keyword>
<dbReference type="InterPro" id="IPR028889">
    <property type="entry name" value="USP"/>
</dbReference>
<dbReference type="GO" id="GO:0016579">
    <property type="term" value="P:protein deubiquitination"/>
    <property type="evidence" value="ECO:0007669"/>
    <property type="project" value="InterPro"/>
</dbReference>
<dbReference type="STRING" id="5599.A0A177DW83"/>
<feature type="region of interest" description="Disordered" evidence="8">
    <location>
        <begin position="626"/>
        <end position="743"/>
    </location>
</feature>
<accession>A0A177DW83</accession>
<dbReference type="InterPro" id="IPR038765">
    <property type="entry name" value="Papain-like_cys_pep_sf"/>
</dbReference>
<dbReference type="AlphaFoldDB" id="A0A177DW83"/>
<name>A0A177DW83_ALTAL</name>
<feature type="compositionally biased region" description="Basic and acidic residues" evidence="8">
    <location>
        <begin position="456"/>
        <end position="471"/>
    </location>
</feature>
<feature type="compositionally biased region" description="Polar residues" evidence="8">
    <location>
        <begin position="722"/>
        <end position="743"/>
    </location>
</feature>
<feature type="domain" description="USP" evidence="9">
    <location>
        <begin position="124"/>
        <end position="574"/>
    </location>
</feature>
<keyword evidence="4" id="KW-0645">Protease</keyword>
<keyword evidence="5" id="KW-0833">Ubl conjugation pathway</keyword>
<dbReference type="PROSITE" id="PS50235">
    <property type="entry name" value="USP_3"/>
    <property type="match status" value="1"/>
</dbReference>
<feature type="compositionally biased region" description="Basic and acidic residues" evidence="8">
    <location>
        <begin position="247"/>
        <end position="260"/>
    </location>
</feature>
<dbReference type="Gene3D" id="3.90.70.10">
    <property type="entry name" value="Cysteine proteinases"/>
    <property type="match status" value="1"/>
</dbReference>
<dbReference type="Proteomes" id="UP000077248">
    <property type="component" value="Unassembled WGS sequence"/>
</dbReference>
<dbReference type="GO" id="GO:0006508">
    <property type="term" value="P:proteolysis"/>
    <property type="evidence" value="ECO:0007669"/>
    <property type="project" value="UniProtKB-KW"/>
</dbReference>
<evidence type="ECO:0000256" key="7">
    <source>
        <dbReference type="ARBA" id="ARBA00022807"/>
    </source>
</evidence>
<feature type="compositionally biased region" description="Acidic residues" evidence="8">
    <location>
        <begin position="673"/>
        <end position="684"/>
    </location>
</feature>
<organism evidence="10 11">
    <name type="scientific">Alternaria alternata</name>
    <name type="common">Alternaria rot fungus</name>
    <name type="synonym">Torula alternata</name>
    <dbReference type="NCBI Taxonomy" id="5599"/>
    <lineage>
        <taxon>Eukaryota</taxon>
        <taxon>Fungi</taxon>
        <taxon>Dikarya</taxon>
        <taxon>Ascomycota</taxon>
        <taxon>Pezizomycotina</taxon>
        <taxon>Dothideomycetes</taxon>
        <taxon>Pleosporomycetidae</taxon>
        <taxon>Pleosporales</taxon>
        <taxon>Pleosporineae</taxon>
        <taxon>Pleosporaceae</taxon>
        <taxon>Alternaria</taxon>
        <taxon>Alternaria sect. Alternaria</taxon>
        <taxon>Alternaria alternata complex</taxon>
    </lineage>
</organism>
<evidence type="ECO:0000259" key="9">
    <source>
        <dbReference type="PROSITE" id="PS50235"/>
    </source>
</evidence>
<feature type="region of interest" description="Disordered" evidence="8">
    <location>
        <begin position="499"/>
        <end position="544"/>
    </location>
</feature>
<feature type="region of interest" description="Disordered" evidence="8">
    <location>
        <begin position="243"/>
        <end position="273"/>
    </location>
</feature>
<reference evidence="10 11" key="1">
    <citation type="submission" date="2016-05" db="EMBL/GenBank/DDBJ databases">
        <title>Comparative analysis of secretome profiles of manganese(II)-oxidizing ascomycete fungi.</title>
        <authorList>
            <consortium name="DOE Joint Genome Institute"/>
            <person name="Zeiner C.A."/>
            <person name="Purvine S.O."/>
            <person name="Zink E.M."/>
            <person name="Wu S."/>
            <person name="Pasa-Tolic L."/>
            <person name="Chaput D.L."/>
            <person name="Haridas S."/>
            <person name="Grigoriev I.V."/>
            <person name="Santelli C.M."/>
            <person name="Hansel C.M."/>
        </authorList>
    </citation>
    <scope>NUCLEOTIDE SEQUENCE [LARGE SCALE GENOMIC DNA]</scope>
    <source>
        <strain evidence="10 11">SRC1lrK2f</strain>
    </source>
</reference>
<evidence type="ECO:0000256" key="1">
    <source>
        <dbReference type="ARBA" id="ARBA00000707"/>
    </source>
</evidence>
<evidence type="ECO:0000256" key="8">
    <source>
        <dbReference type="SAM" id="MobiDB-lite"/>
    </source>
</evidence>